<proteinExistence type="predicted"/>
<dbReference type="Proteomes" id="UP000234681">
    <property type="component" value="Chromosome 4"/>
</dbReference>
<protein>
    <submittedName>
        <fullName evidence="1">RCG64535</fullName>
    </submittedName>
</protein>
<accession>A6IF38</accession>
<evidence type="ECO:0000313" key="1">
    <source>
        <dbReference type="EMBL" id="EDM15475.1"/>
    </source>
</evidence>
<feature type="non-terminal residue" evidence="1">
    <location>
        <position position="1"/>
    </location>
</feature>
<gene>
    <name evidence="1" type="ORF">rCG_64535</name>
</gene>
<organism evidence="1 2">
    <name type="scientific">Rattus norvegicus</name>
    <name type="common">Rat</name>
    <dbReference type="NCBI Taxonomy" id="10116"/>
    <lineage>
        <taxon>Eukaryota</taxon>
        <taxon>Metazoa</taxon>
        <taxon>Chordata</taxon>
        <taxon>Craniata</taxon>
        <taxon>Vertebrata</taxon>
        <taxon>Euteleostomi</taxon>
        <taxon>Mammalia</taxon>
        <taxon>Eutheria</taxon>
        <taxon>Euarchontoglires</taxon>
        <taxon>Glires</taxon>
        <taxon>Rodentia</taxon>
        <taxon>Myomorpha</taxon>
        <taxon>Muroidea</taxon>
        <taxon>Muridae</taxon>
        <taxon>Murinae</taxon>
        <taxon>Rattus</taxon>
    </lineage>
</organism>
<feature type="non-terminal residue" evidence="1">
    <location>
        <position position="18"/>
    </location>
</feature>
<evidence type="ECO:0000313" key="2">
    <source>
        <dbReference type="Proteomes" id="UP000234681"/>
    </source>
</evidence>
<reference evidence="2" key="1">
    <citation type="submission" date="2005-09" db="EMBL/GenBank/DDBJ databases">
        <authorList>
            <person name="Mural R.J."/>
            <person name="Li P.W."/>
            <person name="Adams M.D."/>
            <person name="Amanatides P.G."/>
            <person name="Baden-Tillson H."/>
            <person name="Barnstead M."/>
            <person name="Chin S.H."/>
            <person name="Dew I."/>
            <person name="Evans C.A."/>
            <person name="Ferriera S."/>
            <person name="Flanigan M."/>
            <person name="Fosler C."/>
            <person name="Glodek A."/>
            <person name="Gu Z."/>
            <person name="Holt R.A."/>
            <person name="Jennings D."/>
            <person name="Kraft C.L."/>
            <person name="Lu F."/>
            <person name="Nguyen T."/>
            <person name="Nusskern D.R."/>
            <person name="Pfannkoch C.M."/>
            <person name="Sitter C."/>
            <person name="Sutton G.G."/>
            <person name="Venter J.C."/>
            <person name="Wang Z."/>
            <person name="Woodage T."/>
            <person name="Zheng X.H."/>
            <person name="Zhong F."/>
        </authorList>
    </citation>
    <scope>NUCLEOTIDE SEQUENCE [LARGE SCALE GENOMIC DNA]</scope>
    <source>
        <strain>BN</strain>
        <strain evidence="2">Sprague-Dawley</strain>
    </source>
</reference>
<sequence>LCSYAEQFFGSGTRLTVL</sequence>
<dbReference type="EMBL" id="CH473959">
    <property type="protein sequence ID" value="EDM15475.1"/>
    <property type="molecule type" value="Genomic_DNA"/>
</dbReference>
<name>A6IF38_RAT</name>
<dbReference type="AlphaFoldDB" id="A6IF38"/>